<organism evidence="10 11">
    <name type="scientific">Cymbomonas tetramitiformis</name>
    <dbReference type="NCBI Taxonomy" id="36881"/>
    <lineage>
        <taxon>Eukaryota</taxon>
        <taxon>Viridiplantae</taxon>
        <taxon>Chlorophyta</taxon>
        <taxon>Pyramimonadophyceae</taxon>
        <taxon>Pyramimonadales</taxon>
        <taxon>Pyramimonadaceae</taxon>
        <taxon>Cymbomonas</taxon>
    </lineage>
</organism>
<dbReference type="Pfam" id="PF00153">
    <property type="entry name" value="Mito_carr"/>
    <property type="match status" value="1"/>
</dbReference>
<evidence type="ECO:0000256" key="5">
    <source>
        <dbReference type="ARBA" id="ARBA00022737"/>
    </source>
</evidence>
<keyword evidence="6" id="KW-1133">Transmembrane helix</keyword>
<gene>
    <name evidence="10" type="ORF">CYMTET_21885</name>
</gene>
<keyword evidence="3 9" id="KW-0813">Transport</keyword>
<keyword evidence="4 8" id="KW-0812">Transmembrane</keyword>
<evidence type="ECO:0000313" key="10">
    <source>
        <dbReference type="EMBL" id="KAK3269676.1"/>
    </source>
</evidence>
<dbReference type="InterPro" id="IPR018108">
    <property type="entry name" value="MCP_transmembrane"/>
</dbReference>
<dbReference type="Gene3D" id="1.50.40.10">
    <property type="entry name" value="Mitochondrial carrier domain"/>
    <property type="match status" value="1"/>
</dbReference>
<feature type="non-terminal residue" evidence="10">
    <location>
        <position position="1"/>
    </location>
</feature>
<dbReference type="EMBL" id="LGRX02010797">
    <property type="protein sequence ID" value="KAK3269676.1"/>
    <property type="molecule type" value="Genomic_DNA"/>
</dbReference>
<comment type="subcellular location">
    <subcellularLocation>
        <location evidence="1">Membrane</location>
        <topology evidence="1">Multi-pass membrane protein</topology>
    </subcellularLocation>
</comment>
<feature type="repeat" description="Solcar" evidence="8">
    <location>
        <begin position="37"/>
        <end position="123"/>
    </location>
</feature>
<dbReference type="PANTHER" id="PTHR45667">
    <property type="entry name" value="S-ADENOSYLMETHIONINE MITOCHONDRIAL CARRIER PROTEIN"/>
    <property type="match status" value="1"/>
</dbReference>
<reference evidence="10 11" key="1">
    <citation type="journal article" date="2015" name="Genome Biol. Evol.">
        <title>Comparative Genomics of a Bacterivorous Green Alga Reveals Evolutionary Causalities and Consequences of Phago-Mixotrophic Mode of Nutrition.</title>
        <authorList>
            <person name="Burns J.A."/>
            <person name="Paasch A."/>
            <person name="Narechania A."/>
            <person name="Kim E."/>
        </authorList>
    </citation>
    <scope>NUCLEOTIDE SEQUENCE [LARGE SCALE GENOMIC DNA]</scope>
    <source>
        <strain evidence="10 11">PLY_AMNH</strain>
    </source>
</reference>
<dbReference type="AlphaFoldDB" id="A0AAE0G2H1"/>
<evidence type="ECO:0000256" key="8">
    <source>
        <dbReference type="PROSITE-ProRule" id="PRU00282"/>
    </source>
</evidence>
<sequence length="128" mass="13476">WVWGTGAEAPLGRRMGLGSGYEQFKLGYKQIVGGRDLSTAECGGMGALAGVVTGALTTPLDVIKTRLMIQGSSGQYLGVADCARQILETEGPGAFLKGLQPRVTWIGIGGCIFFATLEKSKELLVPKE</sequence>
<comment type="caution">
    <text evidence="10">The sequence shown here is derived from an EMBL/GenBank/DDBJ whole genome shotgun (WGS) entry which is preliminary data.</text>
</comment>
<evidence type="ECO:0000256" key="2">
    <source>
        <dbReference type="ARBA" id="ARBA00006375"/>
    </source>
</evidence>
<evidence type="ECO:0000313" key="11">
    <source>
        <dbReference type="Proteomes" id="UP001190700"/>
    </source>
</evidence>
<dbReference type="Proteomes" id="UP001190700">
    <property type="component" value="Unassembled WGS sequence"/>
</dbReference>
<name>A0AAE0G2H1_9CHLO</name>
<evidence type="ECO:0000256" key="7">
    <source>
        <dbReference type="ARBA" id="ARBA00023136"/>
    </source>
</evidence>
<protein>
    <submittedName>
        <fullName evidence="10">Uncharacterized protein</fullName>
    </submittedName>
</protein>
<dbReference type="InterPro" id="IPR023395">
    <property type="entry name" value="MCP_dom_sf"/>
</dbReference>
<keyword evidence="5" id="KW-0677">Repeat</keyword>
<accession>A0AAE0G2H1</accession>
<evidence type="ECO:0000256" key="6">
    <source>
        <dbReference type="ARBA" id="ARBA00022989"/>
    </source>
</evidence>
<evidence type="ECO:0000256" key="9">
    <source>
        <dbReference type="RuleBase" id="RU000488"/>
    </source>
</evidence>
<proteinExistence type="inferred from homology"/>
<evidence type="ECO:0000256" key="1">
    <source>
        <dbReference type="ARBA" id="ARBA00004141"/>
    </source>
</evidence>
<comment type="similarity">
    <text evidence="2 9">Belongs to the mitochondrial carrier (TC 2.A.29) family.</text>
</comment>
<dbReference type="GO" id="GO:0016020">
    <property type="term" value="C:membrane"/>
    <property type="evidence" value="ECO:0007669"/>
    <property type="project" value="UniProtKB-SubCell"/>
</dbReference>
<keyword evidence="11" id="KW-1185">Reference proteome</keyword>
<evidence type="ECO:0000256" key="3">
    <source>
        <dbReference type="ARBA" id="ARBA00022448"/>
    </source>
</evidence>
<dbReference type="SUPFAM" id="SSF103506">
    <property type="entry name" value="Mitochondrial carrier"/>
    <property type="match status" value="1"/>
</dbReference>
<keyword evidence="7 8" id="KW-0472">Membrane</keyword>
<evidence type="ECO:0000256" key="4">
    <source>
        <dbReference type="ARBA" id="ARBA00022692"/>
    </source>
</evidence>
<dbReference type="PROSITE" id="PS50920">
    <property type="entry name" value="SOLCAR"/>
    <property type="match status" value="1"/>
</dbReference>